<dbReference type="PANTHER" id="PTHR35894">
    <property type="entry name" value="GENERAL SECRETION PATHWAY PROTEIN A-RELATED"/>
    <property type="match status" value="1"/>
</dbReference>
<dbReference type="EMBL" id="MLJW01000006">
    <property type="protein sequence ID" value="OIR16791.1"/>
    <property type="molecule type" value="Genomic_DNA"/>
</dbReference>
<dbReference type="Gene3D" id="3.40.50.300">
    <property type="entry name" value="P-loop containing nucleotide triphosphate hydrolases"/>
    <property type="match status" value="1"/>
</dbReference>
<dbReference type="Pfam" id="PF13401">
    <property type="entry name" value="AAA_22"/>
    <property type="match status" value="1"/>
</dbReference>
<dbReference type="SMART" id="SM00382">
    <property type="entry name" value="AAA"/>
    <property type="match status" value="1"/>
</dbReference>
<dbReference type="SUPFAM" id="SSF52540">
    <property type="entry name" value="P-loop containing nucleoside triphosphate hydrolases"/>
    <property type="match status" value="1"/>
</dbReference>
<accession>A0A1J5T7E5</accession>
<name>A0A1J5T7E5_9ZZZZ</name>
<proteinExistence type="predicted"/>
<dbReference type="GO" id="GO:0016887">
    <property type="term" value="F:ATP hydrolysis activity"/>
    <property type="evidence" value="ECO:0007669"/>
    <property type="project" value="InterPro"/>
</dbReference>
<sequence length="319" mass="34918">MQITPEDAVSANLPRIEAILSSGFSIDRLANETGIQREHVDQLLSRKLTSAYSMWEAKEDAGKLDKWLAEYEQEAAQRPAKTPTFNTITALLAKAHHEGEIVSITGGVGVGKTETCKAYVKEYARGYDRPGAFFVEFTSADKKLTSALESILAAMLGSTTAHSRQSSTLLRVLCGMLKPGDFMILDECNYLVEKDSRTIDAVRDIHNKTGIGIALMGNPDFDKKVYGKNGDFDALASRALRVDFPASTEGDIDCWMQWKGLGTSGKAVRNELVRIGTRPGSMGGLRVLNKLVDNVLKLNQGEPLTPDLIRQFSAQFGRA</sequence>
<dbReference type="InterPro" id="IPR052026">
    <property type="entry name" value="ExeA_AAA_ATPase_DNA-bind"/>
</dbReference>
<reference evidence="2" key="1">
    <citation type="submission" date="2016-10" db="EMBL/GenBank/DDBJ databases">
        <title>Sequence of Gallionella enrichment culture.</title>
        <authorList>
            <person name="Poehlein A."/>
            <person name="Muehling M."/>
            <person name="Daniel R."/>
        </authorList>
    </citation>
    <scope>NUCLEOTIDE SEQUENCE</scope>
</reference>
<gene>
    <name evidence="2" type="ORF">GALL_26110</name>
</gene>
<dbReference type="InterPro" id="IPR003593">
    <property type="entry name" value="AAA+_ATPase"/>
</dbReference>
<comment type="caution">
    <text evidence="2">The sequence shown here is derived from an EMBL/GenBank/DDBJ whole genome shotgun (WGS) entry which is preliminary data.</text>
</comment>
<organism evidence="2">
    <name type="scientific">mine drainage metagenome</name>
    <dbReference type="NCBI Taxonomy" id="410659"/>
    <lineage>
        <taxon>unclassified sequences</taxon>
        <taxon>metagenomes</taxon>
        <taxon>ecological metagenomes</taxon>
    </lineage>
</organism>
<dbReference type="AlphaFoldDB" id="A0A1J5T7E5"/>
<protein>
    <recommendedName>
        <fullName evidence="1">AAA+ ATPase domain-containing protein</fullName>
    </recommendedName>
</protein>
<dbReference type="InterPro" id="IPR049945">
    <property type="entry name" value="AAA_22"/>
</dbReference>
<dbReference type="InterPro" id="IPR027417">
    <property type="entry name" value="P-loop_NTPase"/>
</dbReference>
<evidence type="ECO:0000313" key="2">
    <source>
        <dbReference type="EMBL" id="OIR16791.1"/>
    </source>
</evidence>
<evidence type="ECO:0000259" key="1">
    <source>
        <dbReference type="SMART" id="SM00382"/>
    </source>
</evidence>
<feature type="domain" description="AAA+ ATPase" evidence="1">
    <location>
        <begin position="98"/>
        <end position="231"/>
    </location>
</feature>
<dbReference type="PANTHER" id="PTHR35894:SF5">
    <property type="entry name" value="MU-LIKE PROPHAGE FLUMU DNA TRANSPOSITION PROTEIN B"/>
    <property type="match status" value="1"/>
</dbReference>